<accession>A0ABQ7PP17</accession>
<protein>
    <submittedName>
        <fullName evidence="1">Uncharacterized protein</fullName>
    </submittedName>
</protein>
<comment type="caution">
    <text evidence="1">The sequence shown here is derived from an EMBL/GenBank/DDBJ whole genome shotgun (WGS) entry which is preliminary data.</text>
</comment>
<organism evidence="1 2">
    <name type="scientific">Plutella xylostella</name>
    <name type="common">Diamondback moth</name>
    <name type="synonym">Plutella maculipennis</name>
    <dbReference type="NCBI Taxonomy" id="51655"/>
    <lineage>
        <taxon>Eukaryota</taxon>
        <taxon>Metazoa</taxon>
        <taxon>Ecdysozoa</taxon>
        <taxon>Arthropoda</taxon>
        <taxon>Hexapoda</taxon>
        <taxon>Insecta</taxon>
        <taxon>Pterygota</taxon>
        <taxon>Neoptera</taxon>
        <taxon>Endopterygota</taxon>
        <taxon>Lepidoptera</taxon>
        <taxon>Glossata</taxon>
        <taxon>Ditrysia</taxon>
        <taxon>Yponomeutoidea</taxon>
        <taxon>Plutellidae</taxon>
        <taxon>Plutella</taxon>
    </lineage>
</organism>
<dbReference type="EMBL" id="JAHIBW010000281">
    <property type="protein sequence ID" value="KAG7294732.1"/>
    <property type="molecule type" value="Genomic_DNA"/>
</dbReference>
<gene>
    <name evidence="1" type="ORF">JYU34_022907</name>
</gene>
<dbReference type="Proteomes" id="UP000823941">
    <property type="component" value="Unassembled WGS sequence"/>
</dbReference>
<keyword evidence="2" id="KW-1185">Reference proteome</keyword>
<name>A0ABQ7PP17_PLUXY</name>
<proteinExistence type="predicted"/>
<evidence type="ECO:0000313" key="2">
    <source>
        <dbReference type="Proteomes" id="UP000823941"/>
    </source>
</evidence>
<reference evidence="1 2" key="1">
    <citation type="submission" date="2021-06" db="EMBL/GenBank/DDBJ databases">
        <title>A haploid diamondback moth (Plutella xylostella L.) genome assembly resolves 31 chromosomes and identifies a diamide resistance mutation.</title>
        <authorList>
            <person name="Ward C.M."/>
            <person name="Perry K.D."/>
            <person name="Baker G."/>
            <person name="Powis K."/>
            <person name="Heckel D.G."/>
            <person name="Baxter S.W."/>
        </authorList>
    </citation>
    <scope>NUCLEOTIDE SEQUENCE [LARGE SCALE GENOMIC DNA]</scope>
    <source>
        <strain evidence="1 2">LV</strain>
        <tissue evidence="1">Single pupa</tissue>
    </source>
</reference>
<sequence>MREIDACKKEVCTKMTPVKNVFEKHIPNFYARKETNHDAATAATNDSDSDVQMPSYEEKNKALYRARHRFLEQNNTEFSYLKDIKVPKMLADNFLVAEEGEADKILCFSTKTALGAAKSRQYNGSKQFSGDGTFKRAPKPLPNLYYTFRFEYERRRHKCRSTIIRTAP</sequence>
<evidence type="ECO:0000313" key="1">
    <source>
        <dbReference type="EMBL" id="KAG7294732.1"/>
    </source>
</evidence>